<evidence type="ECO:0000259" key="2">
    <source>
        <dbReference type="Pfam" id="PF10373"/>
    </source>
</evidence>
<comment type="caution">
    <text evidence="3">The sequence shown here is derived from an EMBL/GenBank/DDBJ whole genome shotgun (WGS) entry which is preliminary data.</text>
</comment>
<name>A0A196SK87_BLAHN</name>
<dbReference type="SUPFAM" id="SSF48452">
    <property type="entry name" value="TPR-like"/>
    <property type="match status" value="1"/>
</dbReference>
<dbReference type="Gene3D" id="1.25.40.10">
    <property type="entry name" value="Tetratricopeptide repeat domain"/>
    <property type="match status" value="1"/>
</dbReference>
<feature type="compositionally biased region" description="Polar residues" evidence="1">
    <location>
        <begin position="590"/>
        <end position="599"/>
    </location>
</feature>
<dbReference type="EMBL" id="LXWW01000029">
    <property type="protein sequence ID" value="OAO17470.1"/>
    <property type="molecule type" value="Genomic_DNA"/>
</dbReference>
<dbReference type="GO" id="GO:0000184">
    <property type="term" value="P:nuclear-transcribed mRNA catabolic process, nonsense-mediated decay"/>
    <property type="evidence" value="ECO:0007669"/>
    <property type="project" value="TreeGrafter"/>
</dbReference>
<dbReference type="InterPro" id="IPR045153">
    <property type="entry name" value="Est1/Ebs1-like"/>
</dbReference>
<feature type="region of interest" description="Disordered" evidence="1">
    <location>
        <begin position="580"/>
        <end position="617"/>
    </location>
</feature>
<accession>A0A196SK87</accession>
<dbReference type="Pfam" id="PF10373">
    <property type="entry name" value="EST1_DNA_bind"/>
    <property type="match status" value="1"/>
</dbReference>
<dbReference type="InterPro" id="IPR018834">
    <property type="entry name" value="DNA/RNA-bd_Est1-type"/>
</dbReference>
<keyword evidence="4" id="KW-1185">Reference proteome</keyword>
<evidence type="ECO:0000313" key="4">
    <source>
        <dbReference type="Proteomes" id="UP000078348"/>
    </source>
</evidence>
<feature type="domain" description="DNA/RNA-binding" evidence="2">
    <location>
        <begin position="183"/>
        <end position="455"/>
    </location>
</feature>
<dbReference type="GO" id="GO:0070034">
    <property type="term" value="F:telomerase RNA binding"/>
    <property type="evidence" value="ECO:0007669"/>
    <property type="project" value="TreeGrafter"/>
</dbReference>
<sequence length="631" mass="72196">MSNEMMEKSEAPENAEEKINREKFMTTLTKLQKALKEYNGNPQKYAEKISKANKWMEKNCYLVLMSDPSYYLEKGIDSIFWKERFYKPIEIERSKLKEDPASQGERGPQLLALVEEGVDYYTFLFQKVKQVQAIESSKSSSTLFSQHTKIILTHFILIHLGDLQRYKVELQNASPRDHAYSEAETFYKQAIAFDPTNGDGHHKLAVIASNCNCDYLALYRYCRALGCRTPYLSSLKNVKLLFTRNEKELKYFGNPEKVTNWKDNRELFLSQFISLQYHLFSGLSTEDAELRFMRLLNSCISRFSSLLRIDCLPTSTVYRLVMIAIFAAGDGWVAAEGEKSQSTALSTECYYAWILLYSMMSCIERRTAVPSLHDATHAPSLRHIPTLSIFTQWFELQKQNAYRPRYMASDVYSSFSAQPQRLALFQKAEQRFWTEMVEVLNRLPLTTYTAANHAPLVYEVETRGYTPFQGIFDRIPHNTPLCGGEEATIRYMQNVCVTLNRIFIDPRCPVQITKTEDDRFTAQYNSLNSVMNFTSFDIDEPSTFGPTSRANLGFEDELSFAGMPSMSGYHSRQISSLSHMSLSSTDLHGSRSSSQSQMEGNRLRLGSNHSNDALGRMMSPLSLEGSALMGQ</sequence>
<protein>
    <submittedName>
        <fullName evidence="3">Telomerase activating protein Est1</fullName>
    </submittedName>
</protein>
<dbReference type="STRING" id="478820.A0A196SK87"/>
<dbReference type="PANTHER" id="PTHR15696">
    <property type="entry name" value="SMG-7 SUPPRESSOR WITH MORPHOLOGICAL EFFECT ON GENITALIA PROTEIN 7"/>
    <property type="match status" value="1"/>
</dbReference>
<dbReference type="AlphaFoldDB" id="A0A196SK87"/>
<evidence type="ECO:0000256" key="1">
    <source>
        <dbReference type="SAM" id="MobiDB-lite"/>
    </source>
</evidence>
<reference evidence="3 4" key="1">
    <citation type="submission" date="2016-05" db="EMBL/GenBank/DDBJ databases">
        <title>Nuclear genome of Blastocystis sp. subtype 1 NandII.</title>
        <authorList>
            <person name="Gentekaki E."/>
            <person name="Curtis B."/>
            <person name="Stairs C."/>
            <person name="Eme L."/>
            <person name="Herman E."/>
            <person name="Klimes V."/>
            <person name="Arias M.C."/>
            <person name="Elias M."/>
            <person name="Hilliou F."/>
            <person name="Klute M."/>
            <person name="Malik S.-B."/>
            <person name="Pightling A."/>
            <person name="Rachubinski R."/>
            <person name="Salas D."/>
            <person name="Schlacht A."/>
            <person name="Suga H."/>
            <person name="Archibald J."/>
            <person name="Ball S.G."/>
            <person name="Clark G."/>
            <person name="Dacks J."/>
            <person name="Van Der Giezen M."/>
            <person name="Tsaousis A."/>
            <person name="Roger A."/>
        </authorList>
    </citation>
    <scope>NUCLEOTIDE SEQUENCE [LARGE SCALE GENOMIC DNA]</scope>
    <source>
        <strain evidence="4">ATCC 50177 / NandII</strain>
    </source>
</reference>
<proteinExistence type="predicted"/>
<organism evidence="3 4">
    <name type="scientific">Blastocystis sp. subtype 1 (strain ATCC 50177 / NandII)</name>
    <dbReference type="NCBI Taxonomy" id="478820"/>
    <lineage>
        <taxon>Eukaryota</taxon>
        <taxon>Sar</taxon>
        <taxon>Stramenopiles</taxon>
        <taxon>Bigyra</taxon>
        <taxon>Opalozoa</taxon>
        <taxon>Opalinata</taxon>
        <taxon>Blastocystidae</taxon>
        <taxon>Blastocystis</taxon>
    </lineage>
</organism>
<dbReference type="PANTHER" id="PTHR15696:SF0">
    <property type="entry name" value="TELOMERASE-BINDING PROTEIN EST1A"/>
    <property type="match status" value="1"/>
</dbReference>
<dbReference type="OrthoDB" id="206172at2759"/>
<dbReference type="GO" id="GO:0005697">
    <property type="term" value="C:telomerase holoenzyme complex"/>
    <property type="evidence" value="ECO:0007669"/>
    <property type="project" value="TreeGrafter"/>
</dbReference>
<gene>
    <name evidence="3" type="ORF">AV274_0813</name>
</gene>
<dbReference type="GO" id="GO:0042162">
    <property type="term" value="F:telomeric DNA binding"/>
    <property type="evidence" value="ECO:0007669"/>
    <property type="project" value="TreeGrafter"/>
</dbReference>
<dbReference type="InterPro" id="IPR011990">
    <property type="entry name" value="TPR-like_helical_dom_sf"/>
</dbReference>
<evidence type="ECO:0000313" key="3">
    <source>
        <dbReference type="EMBL" id="OAO17470.1"/>
    </source>
</evidence>
<dbReference type="Proteomes" id="UP000078348">
    <property type="component" value="Unassembled WGS sequence"/>
</dbReference>